<accession>A0ABP7B053</accession>
<proteinExistence type="predicted"/>
<sequence>MVTAQIPDTIVVDATPHVLAAVDGAEPLFEPTGHGIVPGPFHTACYRGFVCSFTVDDGRLLLWELTLGPHATVAGRPVSGGTEIFGTPLAEDTDDGSFTVAPLRVDVPFTGRLLAGRGLIEDLHVNMGYAPGWKYEHVVELVLDRGRLAGRRDRSPEVAAIRRAILAGTLPDPDGERGGKGWVTRTFSLAFERTFPLGTR</sequence>
<dbReference type="Proteomes" id="UP001500902">
    <property type="component" value="Unassembled WGS sequence"/>
</dbReference>
<comment type="caution">
    <text evidence="1">The sequence shown here is derived from an EMBL/GenBank/DDBJ whole genome shotgun (WGS) entry which is preliminary data.</text>
</comment>
<evidence type="ECO:0000313" key="2">
    <source>
        <dbReference type="Proteomes" id="UP001500902"/>
    </source>
</evidence>
<organism evidence="1 2">
    <name type="scientific">Nonomuraea antimicrobica</name>
    <dbReference type="NCBI Taxonomy" id="561173"/>
    <lineage>
        <taxon>Bacteria</taxon>
        <taxon>Bacillati</taxon>
        <taxon>Actinomycetota</taxon>
        <taxon>Actinomycetes</taxon>
        <taxon>Streptosporangiales</taxon>
        <taxon>Streptosporangiaceae</taxon>
        <taxon>Nonomuraea</taxon>
    </lineage>
</organism>
<dbReference type="EMBL" id="BAAAZP010000005">
    <property type="protein sequence ID" value="GAA3644184.1"/>
    <property type="molecule type" value="Genomic_DNA"/>
</dbReference>
<keyword evidence="2" id="KW-1185">Reference proteome</keyword>
<name>A0ABP7B053_9ACTN</name>
<protein>
    <submittedName>
        <fullName evidence="1">Uncharacterized protein</fullName>
    </submittedName>
</protein>
<gene>
    <name evidence="1" type="ORF">GCM10022224_003290</name>
</gene>
<evidence type="ECO:0000313" key="1">
    <source>
        <dbReference type="EMBL" id="GAA3644184.1"/>
    </source>
</evidence>
<reference evidence="2" key="1">
    <citation type="journal article" date="2019" name="Int. J. Syst. Evol. Microbiol.">
        <title>The Global Catalogue of Microorganisms (GCM) 10K type strain sequencing project: providing services to taxonomists for standard genome sequencing and annotation.</title>
        <authorList>
            <consortium name="The Broad Institute Genomics Platform"/>
            <consortium name="The Broad Institute Genome Sequencing Center for Infectious Disease"/>
            <person name="Wu L."/>
            <person name="Ma J."/>
        </authorList>
    </citation>
    <scope>NUCLEOTIDE SEQUENCE [LARGE SCALE GENOMIC DNA]</scope>
    <source>
        <strain evidence="2">JCM 16904</strain>
    </source>
</reference>